<feature type="signal peptide" evidence="2">
    <location>
        <begin position="1"/>
        <end position="22"/>
    </location>
</feature>
<keyword evidence="2" id="KW-0732">Signal</keyword>
<feature type="chain" id="PRO_5015353591" evidence="2">
    <location>
        <begin position="23"/>
        <end position="180"/>
    </location>
</feature>
<feature type="repeat" description="TPR" evidence="1">
    <location>
        <begin position="95"/>
        <end position="128"/>
    </location>
</feature>
<dbReference type="Gene3D" id="1.25.40.10">
    <property type="entry name" value="Tetratricopeptide repeat domain"/>
    <property type="match status" value="1"/>
</dbReference>
<sequence length="180" mass="19301">MNRTTTILAAIAAASVSSMALAAGSDSTKPPVKTQTTQECKGGKIWDKKKAKCVNPQSGALSDDDLYDAARELAYDGQYENALKVLDVAENQNDARVLNYKGFANRKAGRVEAGMAFYQAALEIDPDYILARSYMGQALIADGDILGAESQLAEIEKRGGRDTWAYAALDKALGGEPSDW</sequence>
<keyword evidence="1" id="KW-0802">TPR repeat</keyword>
<dbReference type="OrthoDB" id="8592798at2"/>
<accession>A0A2R8B3V5</accession>
<dbReference type="SUPFAM" id="SSF48452">
    <property type="entry name" value="TPR-like"/>
    <property type="match status" value="1"/>
</dbReference>
<dbReference type="EMBL" id="OMOQ01000001">
    <property type="protein sequence ID" value="SPH17272.1"/>
    <property type="molecule type" value="Genomic_DNA"/>
</dbReference>
<keyword evidence="4" id="KW-1185">Reference proteome</keyword>
<name>A0A2R8B3V5_9RHOB</name>
<dbReference type="PROSITE" id="PS50005">
    <property type="entry name" value="TPR"/>
    <property type="match status" value="1"/>
</dbReference>
<organism evidence="3 4">
    <name type="scientific">Albidovulum aquaemixtae</name>
    <dbReference type="NCBI Taxonomy" id="1542388"/>
    <lineage>
        <taxon>Bacteria</taxon>
        <taxon>Pseudomonadati</taxon>
        <taxon>Pseudomonadota</taxon>
        <taxon>Alphaproteobacteria</taxon>
        <taxon>Rhodobacterales</taxon>
        <taxon>Paracoccaceae</taxon>
        <taxon>Albidovulum</taxon>
    </lineage>
</organism>
<dbReference type="AlphaFoldDB" id="A0A2R8B3V5"/>
<proteinExistence type="predicted"/>
<evidence type="ECO:0000256" key="2">
    <source>
        <dbReference type="SAM" id="SignalP"/>
    </source>
</evidence>
<protein>
    <submittedName>
        <fullName evidence="3">Uncharacterized protein</fullName>
    </submittedName>
</protein>
<gene>
    <name evidence="3" type="ORF">DEA8626_00788</name>
</gene>
<reference evidence="3 4" key="1">
    <citation type="submission" date="2018-03" db="EMBL/GenBank/DDBJ databases">
        <authorList>
            <person name="Keele B.F."/>
        </authorList>
    </citation>
    <scope>NUCLEOTIDE SEQUENCE [LARGE SCALE GENOMIC DNA]</scope>
    <source>
        <strain evidence="3 4">CECT 8626</strain>
    </source>
</reference>
<dbReference type="RefSeq" id="WP_108851734.1">
    <property type="nucleotide sequence ID" value="NZ_OMOQ01000001.1"/>
</dbReference>
<dbReference type="InterPro" id="IPR019734">
    <property type="entry name" value="TPR_rpt"/>
</dbReference>
<evidence type="ECO:0000313" key="4">
    <source>
        <dbReference type="Proteomes" id="UP000244924"/>
    </source>
</evidence>
<dbReference type="InterPro" id="IPR011990">
    <property type="entry name" value="TPR-like_helical_dom_sf"/>
</dbReference>
<evidence type="ECO:0000313" key="3">
    <source>
        <dbReference type="EMBL" id="SPH17272.1"/>
    </source>
</evidence>
<dbReference type="Proteomes" id="UP000244924">
    <property type="component" value="Unassembled WGS sequence"/>
</dbReference>
<evidence type="ECO:0000256" key="1">
    <source>
        <dbReference type="PROSITE-ProRule" id="PRU00339"/>
    </source>
</evidence>